<dbReference type="OrthoDB" id="140919at2"/>
<dbReference type="PROSITE" id="PS51463">
    <property type="entry name" value="P_GLUCOSE_ISOMERASE_3"/>
    <property type="match status" value="1"/>
</dbReference>
<dbReference type="EMBL" id="REFI01000007">
    <property type="protein sequence ID" value="RMA78512.1"/>
    <property type="molecule type" value="Genomic_DNA"/>
</dbReference>
<evidence type="ECO:0000313" key="5">
    <source>
        <dbReference type="Proteomes" id="UP000267246"/>
    </source>
</evidence>
<keyword evidence="1" id="KW-0312">Gluconeogenesis</keyword>
<organism evidence="4 5">
    <name type="scientific">Metamycoplasma subdolum</name>
    <dbReference type="NCBI Taxonomy" id="92407"/>
    <lineage>
        <taxon>Bacteria</taxon>
        <taxon>Bacillati</taxon>
        <taxon>Mycoplasmatota</taxon>
        <taxon>Mycoplasmoidales</taxon>
        <taxon>Metamycoplasmataceae</taxon>
        <taxon>Metamycoplasma</taxon>
    </lineage>
</organism>
<keyword evidence="3 4" id="KW-0413">Isomerase</keyword>
<proteinExistence type="predicted"/>
<dbReference type="GO" id="GO:0006096">
    <property type="term" value="P:glycolytic process"/>
    <property type="evidence" value="ECO:0007669"/>
    <property type="project" value="UniProtKB-KW"/>
</dbReference>
<dbReference type="PANTHER" id="PTHR11469">
    <property type="entry name" value="GLUCOSE-6-PHOSPHATE ISOMERASE"/>
    <property type="match status" value="1"/>
</dbReference>
<dbReference type="AlphaFoldDB" id="A0A3M0AH09"/>
<dbReference type="GO" id="GO:0097367">
    <property type="term" value="F:carbohydrate derivative binding"/>
    <property type="evidence" value="ECO:0007669"/>
    <property type="project" value="InterPro"/>
</dbReference>
<dbReference type="GO" id="GO:0048029">
    <property type="term" value="F:monosaccharide binding"/>
    <property type="evidence" value="ECO:0007669"/>
    <property type="project" value="TreeGrafter"/>
</dbReference>
<dbReference type="Gene3D" id="3.40.50.10490">
    <property type="entry name" value="Glucose-6-phosphate isomerase like protein, domain 1"/>
    <property type="match status" value="2"/>
</dbReference>
<comment type="caution">
    <text evidence="4">The sequence shown here is derived from an EMBL/GenBank/DDBJ whole genome shotgun (WGS) entry which is preliminary data.</text>
</comment>
<dbReference type="GO" id="GO:0005829">
    <property type="term" value="C:cytosol"/>
    <property type="evidence" value="ECO:0007669"/>
    <property type="project" value="TreeGrafter"/>
</dbReference>
<dbReference type="PANTHER" id="PTHR11469:SF1">
    <property type="entry name" value="GLUCOSE-6-PHOSPHATE ISOMERASE"/>
    <property type="match status" value="1"/>
</dbReference>
<dbReference type="InterPro" id="IPR046348">
    <property type="entry name" value="SIS_dom_sf"/>
</dbReference>
<reference evidence="4 5" key="1">
    <citation type="submission" date="2018-10" db="EMBL/GenBank/DDBJ databases">
        <title>Genomic Encyclopedia of Archaeal and Bacterial Type Strains, Phase II (KMG-II): from individual species to whole genera.</title>
        <authorList>
            <person name="Goeker M."/>
        </authorList>
    </citation>
    <scope>NUCLEOTIDE SEQUENCE [LARGE SCALE GENOMIC DNA]</scope>
    <source>
        <strain evidence="4 5">ATCC 29870</strain>
    </source>
</reference>
<dbReference type="GO" id="GO:0051156">
    <property type="term" value="P:glucose 6-phosphate metabolic process"/>
    <property type="evidence" value="ECO:0007669"/>
    <property type="project" value="TreeGrafter"/>
</dbReference>
<keyword evidence="5" id="KW-1185">Reference proteome</keyword>
<name>A0A3M0AH09_9BACT</name>
<dbReference type="SUPFAM" id="SSF53697">
    <property type="entry name" value="SIS domain"/>
    <property type="match status" value="1"/>
</dbReference>
<evidence type="ECO:0000256" key="3">
    <source>
        <dbReference type="ARBA" id="ARBA00023235"/>
    </source>
</evidence>
<dbReference type="GO" id="GO:0006094">
    <property type="term" value="P:gluconeogenesis"/>
    <property type="evidence" value="ECO:0007669"/>
    <property type="project" value="UniProtKB-KW"/>
</dbReference>
<dbReference type="InterPro" id="IPR001672">
    <property type="entry name" value="G6P_Isomerase"/>
</dbReference>
<dbReference type="GO" id="GO:0004347">
    <property type="term" value="F:glucose-6-phosphate isomerase activity"/>
    <property type="evidence" value="ECO:0007669"/>
    <property type="project" value="InterPro"/>
</dbReference>
<protein>
    <submittedName>
        <fullName evidence="4">Glucose-6-phosphate isomerase</fullName>
    </submittedName>
</protein>
<gene>
    <name evidence="4" type="ORF">JN00_0342</name>
</gene>
<accession>A0A3M0AH09</accession>
<dbReference type="RefSeq" id="WP_121940816.1">
    <property type="nucleotide sequence ID" value="NZ_CP137846.1"/>
</dbReference>
<evidence type="ECO:0000256" key="2">
    <source>
        <dbReference type="ARBA" id="ARBA00023152"/>
    </source>
</evidence>
<keyword evidence="2" id="KW-0324">Glycolysis</keyword>
<dbReference type="Proteomes" id="UP000267246">
    <property type="component" value="Unassembled WGS sequence"/>
</dbReference>
<evidence type="ECO:0000313" key="4">
    <source>
        <dbReference type="EMBL" id="RMA78512.1"/>
    </source>
</evidence>
<evidence type="ECO:0000256" key="1">
    <source>
        <dbReference type="ARBA" id="ARBA00022432"/>
    </source>
</evidence>
<sequence length="432" mass="49855">MASKKVVVDTTYGVKDSALDRWSQTVSEIHNKMWNGKTVGSEYLGFLNPLGCISQEDYEKIFRCVKWLNDERNKVDFLVVLATKAVCIQIKALVDSYFFDEDDKRIIFLDESINGRDLASFFVFIKSKRFAVNVISKNGSNLETFVLFRELRKLLEERVGKTNAKKYIFITTNNNVGRLYNIVQNTEYEHFILFDNMTEKHLLFSAAVLFPLAFLGYKIDKYLSGAKIAKKYLTEMQIQENDAYKLAVARKILENANRKLEHLNIFSNTHESLGQLYKMYFGESSNKMGKGILTLINVQNSDIKAFGQSICSNPFPSFAVNLNIVNSATDFRLSYDDSNDSYYAKINYEDLTFGKIANEINQTIFENMITNYKIATLKLQVENLNEETFGYLMFFLMLSSTMFAYLSEVNPFSYDVEKEHMISLLKKIEILE</sequence>